<dbReference type="AlphaFoldDB" id="A0ABD1JFN2"/>
<dbReference type="InterPro" id="IPR012337">
    <property type="entry name" value="RNaseH-like_sf"/>
</dbReference>
<comment type="caution">
    <text evidence="3">The sequence shown here is derived from an EMBL/GenBank/DDBJ whole genome shotgun (WGS) entry which is preliminary data.</text>
</comment>
<sequence length="517" mass="58679">MKQVYSLLGIKGIRTTPYHPQTDGMVERFNQTLKAMLRKFVSDTGADWDQWLPYLLFAYREVPQATGYSPFELLYGRQVRGPLDVLREAWMGEGPATPTNIVSYVLKMRDKLEELSSLAHNNKEQAQSSQKSWYDRTARSRTFNTGQKVLLLLPTSESSLLAKWQGPAGDMMWARAVAEEELREQYFPTAGGGATCPPIDHLSSHHQAELQRIIPEGLFREEPGRTSVISHDIQLTSPGRIRQTSFRVPARLIPALKDEVQSMLEMGVIVPSRSQWCSPVVLVPKKDGGLRFCVDFSKLNAIKPQVSKVDAVRSCLPPSMKKGVRSFLGLVGWYCRFLPDFATRAAPLTNLTRKSSPNKVVWTEDCDKAFQDLKESLCRSPVLQSPDFDLPFTVQTNASGVGLGAVLLQGEGEDRRPVLYISRKLFPRETRYSTVEKDCLAIKWAVDTLKYYLMGKEFVLETAHRALQWLNRMRDSNARVTRWYLSLQPYKFSVEYKPGKHNVTADFLSRLYEEGQA</sequence>
<reference evidence="3 4" key="1">
    <citation type="submission" date="2024-09" db="EMBL/GenBank/DDBJ databases">
        <title>A chromosome-level genome assembly of Gray's grenadier anchovy, Coilia grayii.</title>
        <authorList>
            <person name="Fu Z."/>
        </authorList>
    </citation>
    <scope>NUCLEOTIDE SEQUENCE [LARGE SCALE GENOMIC DNA]</scope>
    <source>
        <strain evidence="3">G4</strain>
        <tissue evidence="3">Muscle</tissue>
    </source>
</reference>
<dbReference type="Gene3D" id="3.30.70.270">
    <property type="match status" value="1"/>
</dbReference>
<dbReference type="GO" id="GO:0003824">
    <property type="term" value="F:catalytic activity"/>
    <property type="evidence" value="ECO:0007669"/>
    <property type="project" value="UniProtKB-KW"/>
</dbReference>
<dbReference type="PROSITE" id="PS50994">
    <property type="entry name" value="INTEGRASE"/>
    <property type="match status" value="1"/>
</dbReference>
<dbReference type="PANTHER" id="PTHR37984:SF5">
    <property type="entry name" value="PROTEIN NYNRIN-LIKE"/>
    <property type="match status" value="1"/>
</dbReference>
<dbReference type="GO" id="GO:0006259">
    <property type="term" value="P:DNA metabolic process"/>
    <property type="evidence" value="ECO:0007669"/>
    <property type="project" value="UniProtKB-ARBA"/>
</dbReference>
<dbReference type="PANTHER" id="PTHR37984">
    <property type="entry name" value="PROTEIN CBG26694"/>
    <property type="match status" value="1"/>
</dbReference>
<dbReference type="Gene3D" id="3.10.20.370">
    <property type="match status" value="1"/>
</dbReference>
<evidence type="ECO:0000256" key="1">
    <source>
        <dbReference type="ARBA" id="ARBA00023268"/>
    </source>
</evidence>
<dbReference type="InterPro" id="IPR041577">
    <property type="entry name" value="RT_RNaseH_2"/>
</dbReference>
<dbReference type="FunFam" id="3.30.70.270:FF:000026">
    <property type="entry name" value="Transposon Ty3-G Gag-Pol polyprotein"/>
    <property type="match status" value="1"/>
</dbReference>
<keyword evidence="1" id="KW-0511">Multifunctional enzyme</keyword>
<dbReference type="Gene3D" id="3.30.420.10">
    <property type="entry name" value="Ribonuclease H-like superfamily/Ribonuclease H"/>
    <property type="match status" value="1"/>
</dbReference>
<accession>A0ABD1JFN2</accession>
<dbReference type="Pfam" id="PF17919">
    <property type="entry name" value="RT_RNaseH_2"/>
    <property type="match status" value="1"/>
</dbReference>
<proteinExistence type="predicted"/>
<evidence type="ECO:0000313" key="4">
    <source>
        <dbReference type="Proteomes" id="UP001591681"/>
    </source>
</evidence>
<evidence type="ECO:0000259" key="2">
    <source>
        <dbReference type="PROSITE" id="PS50994"/>
    </source>
</evidence>
<evidence type="ECO:0000313" key="3">
    <source>
        <dbReference type="EMBL" id="KAL2085952.1"/>
    </source>
</evidence>
<dbReference type="SUPFAM" id="SSF56672">
    <property type="entry name" value="DNA/RNA polymerases"/>
    <property type="match status" value="1"/>
</dbReference>
<gene>
    <name evidence="3" type="ORF">ACEWY4_019272</name>
</gene>
<name>A0ABD1JFN2_9TELE</name>
<dbReference type="InterPro" id="IPR043128">
    <property type="entry name" value="Rev_trsase/Diguanyl_cyclase"/>
</dbReference>
<keyword evidence="4" id="KW-1185">Reference proteome</keyword>
<dbReference type="InterPro" id="IPR036397">
    <property type="entry name" value="RNaseH_sf"/>
</dbReference>
<feature type="domain" description="Integrase catalytic" evidence="2">
    <location>
        <begin position="1"/>
        <end position="78"/>
    </location>
</feature>
<dbReference type="FunFam" id="3.10.20.370:FF:000001">
    <property type="entry name" value="Retrovirus-related Pol polyprotein from transposon 17.6-like protein"/>
    <property type="match status" value="1"/>
</dbReference>
<protein>
    <recommendedName>
        <fullName evidence="2">Integrase catalytic domain-containing protein</fullName>
    </recommendedName>
</protein>
<dbReference type="InterPro" id="IPR001584">
    <property type="entry name" value="Integrase_cat-core"/>
</dbReference>
<dbReference type="Proteomes" id="UP001591681">
    <property type="component" value="Unassembled WGS sequence"/>
</dbReference>
<dbReference type="CDD" id="cd09274">
    <property type="entry name" value="RNase_HI_RT_Ty3"/>
    <property type="match status" value="1"/>
</dbReference>
<organism evidence="3 4">
    <name type="scientific">Coilia grayii</name>
    <name type="common">Gray's grenadier anchovy</name>
    <dbReference type="NCBI Taxonomy" id="363190"/>
    <lineage>
        <taxon>Eukaryota</taxon>
        <taxon>Metazoa</taxon>
        <taxon>Chordata</taxon>
        <taxon>Craniata</taxon>
        <taxon>Vertebrata</taxon>
        <taxon>Euteleostomi</taxon>
        <taxon>Actinopterygii</taxon>
        <taxon>Neopterygii</taxon>
        <taxon>Teleostei</taxon>
        <taxon>Clupei</taxon>
        <taxon>Clupeiformes</taxon>
        <taxon>Clupeoidei</taxon>
        <taxon>Engraulidae</taxon>
        <taxon>Coilinae</taxon>
        <taxon>Coilia</taxon>
    </lineage>
</organism>
<dbReference type="InterPro" id="IPR043502">
    <property type="entry name" value="DNA/RNA_pol_sf"/>
</dbReference>
<dbReference type="SUPFAM" id="SSF53098">
    <property type="entry name" value="Ribonuclease H-like"/>
    <property type="match status" value="1"/>
</dbReference>
<dbReference type="EMBL" id="JBHFQA010000016">
    <property type="protein sequence ID" value="KAL2085952.1"/>
    <property type="molecule type" value="Genomic_DNA"/>
</dbReference>
<dbReference type="InterPro" id="IPR050951">
    <property type="entry name" value="Retrovirus_Pol_polyprotein"/>
</dbReference>